<keyword evidence="2" id="KW-1185">Reference proteome</keyword>
<dbReference type="Proteomes" id="UP000193719">
    <property type="component" value="Unassembled WGS sequence"/>
</dbReference>
<evidence type="ECO:0000313" key="2">
    <source>
        <dbReference type="Proteomes" id="UP000193719"/>
    </source>
</evidence>
<accession>A0A1Y1VKV1</accession>
<name>A0A1Y1VKV1_9FUNG</name>
<organism evidence="1 2">
    <name type="scientific">Piromyces finnis</name>
    <dbReference type="NCBI Taxonomy" id="1754191"/>
    <lineage>
        <taxon>Eukaryota</taxon>
        <taxon>Fungi</taxon>
        <taxon>Fungi incertae sedis</taxon>
        <taxon>Chytridiomycota</taxon>
        <taxon>Chytridiomycota incertae sedis</taxon>
        <taxon>Neocallimastigomycetes</taxon>
        <taxon>Neocallimastigales</taxon>
        <taxon>Neocallimastigaceae</taxon>
        <taxon>Piromyces</taxon>
    </lineage>
</organism>
<sequence length="238" mass="28121">SECIYFTEVWSELQKISKSDTTYSVISSTFSELDVQHNYVIQLISSQRQPTKKEFQSLLRIILFPSRRLIRFLEENHSVTSLDSKRKTQVAIPSDLEQLILELSNETFKTTTTNNNVINNDKDTTLIFGHHHDFNIPIIMNTFSQESVVNEATINVDSTYLYKVKGEEDEDVEKERKINKNTYDFSSLSFEDRIILNGICVMLQHFYQIFKIFFPKFDFDYRYTKFTTLRNKKSKRNE</sequence>
<dbReference type="EMBL" id="MCFH01000003">
    <property type="protein sequence ID" value="ORX59101.1"/>
    <property type="molecule type" value="Genomic_DNA"/>
</dbReference>
<reference evidence="1 2" key="1">
    <citation type="submission" date="2016-08" db="EMBL/GenBank/DDBJ databases">
        <title>Genomes of anaerobic fungi encode conserved fungal cellulosomes for biomass hydrolysis.</title>
        <authorList>
            <consortium name="DOE Joint Genome Institute"/>
            <person name="Haitjema C.H."/>
            <person name="Gilmore S.P."/>
            <person name="Henske J.K."/>
            <person name="Solomon K.V."/>
            <person name="De Groot R."/>
            <person name="Kuo A."/>
            <person name="Mondo S.J."/>
            <person name="Salamov A.A."/>
            <person name="Labutti K."/>
            <person name="Zhao Z."/>
            <person name="Chiniquy J."/>
            <person name="Barry K."/>
            <person name="Brewer H.M."/>
            <person name="Purvine S.O."/>
            <person name="Wright A.T."/>
            <person name="Boxma B."/>
            <person name="Van Alen T."/>
            <person name="Hackstein J.H."/>
            <person name="Baker S.E."/>
            <person name="Grigoriev I.V."/>
            <person name="O'Malley M.A."/>
        </authorList>
    </citation>
    <scope>NUCLEOTIDE SEQUENCE [LARGE SCALE GENOMIC DNA]</scope>
    <source>
        <strain evidence="2">finn</strain>
    </source>
</reference>
<feature type="non-terminal residue" evidence="1">
    <location>
        <position position="238"/>
    </location>
</feature>
<proteinExistence type="predicted"/>
<feature type="non-terminal residue" evidence="1">
    <location>
        <position position="1"/>
    </location>
</feature>
<protein>
    <submittedName>
        <fullName evidence="1">Uncharacterized protein</fullName>
    </submittedName>
</protein>
<dbReference type="STRING" id="1754191.A0A1Y1VKV1"/>
<gene>
    <name evidence="1" type="ORF">BCR36DRAFT_453322</name>
</gene>
<dbReference type="OrthoDB" id="10056939at2759"/>
<reference evidence="1 2" key="2">
    <citation type="submission" date="2016-08" db="EMBL/GenBank/DDBJ databases">
        <title>Pervasive Adenine N6-methylation of Active Genes in Fungi.</title>
        <authorList>
            <consortium name="DOE Joint Genome Institute"/>
            <person name="Mondo S.J."/>
            <person name="Dannebaum R.O."/>
            <person name="Kuo R.C."/>
            <person name="Labutti K."/>
            <person name="Haridas S."/>
            <person name="Kuo A."/>
            <person name="Salamov A."/>
            <person name="Ahrendt S.R."/>
            <person name="Lipzen A."/>
            <person name="Sullivan W."/>
            <person name="Andreopoulos W.B."/>
            <person name="Clum A."/>
            <person name="Lindquist E."/>
            <person name="Daum C."/>
            <person name="Ramamoorthy G.K."/>
            <person name="Gryganskyi A."/>
            <person name="Culley D."/>
            <person name="Magnuson J.K."/>
            <person name="James T.Y."/>
            <person name="O'Malley M.A."/>
            <person name="Stajich J.E."/>
            <person name="Spatafora J.W."/>
            <person name="Visel A."/>
            <person name="Grigoriev I.V."/>
        </authorList>
    </citation>
    <scope>NUCLEOTIDE SEQUENCE [LARGE SCALE GENOMIC DNA]</scope>
    <source>
        <strain evidence="2">finn</strain>
    </source>
</reference>
<comment type="caution">
    <text evidence="1">The sequence shown here is derived from an EMBL/GenBank/DDBJ whole genome shotgun (WGS) entry which is preliminary data.</text>
</comment>
<evidence type="ECO:0000313" key="1">
    <source>
        <dbReference type="EMBL" id="ORX59101.1"/>
    </source>
</evidence>
<dbReference type="AlphaFoldDB" id="A0A1Y1VKV1"/>